<evidence type="ECO:0008006" key="3">
    <source>
        <dbReference type="Google" id="ProtNLM"/>
    </source>
</evidence>
<evidence type="ECO:0000313" key="1">
    <source>
        <dbReference type="EMBL" id="AEM70194.1"/>
    </source>
</evidence>
<dbReference type="InterPro" id="IPR005901">
    <property type="entry name" value="GLPGLI"/>
</dbReference>
<reference evidence="2" key="1">
    <citation type="submission" date="2011-08" db="EMBL/GenBank/DDBJ databases">
        <title>The complete genome of Muricauda ruestringensis DSM 13258.</title>
        <authorList>
            <person name="Lucas S."/>
            <person name="Han J."/>
            <person name="Lapidus A."/>
            <person name="Bruce D."/>
            <person name="Goodwin L."/>
            <person name="Pitluck S."/>
            <person name="Peters L."/>
            <person name="Kyrpides N."/>
            <person name="Mavromatis K."/>
            <person name="Ivanova N."/>
            <person name="Ovchinnikova G."/>
            <person name="Teshima H."/>
            <person name="Detter J.C."/>
            <person name="Tapia R."/>
            <person name="Han C."/>
            <person name="Land M."/>
            <person name="Hauser L."/>
            <person name="Markowitz V."/>
            <person name="Cheng J.-F."/>
            <person name="Hugenholtz P."/>
            <person name="Woyke T."/>
            <person name="Wu D."/>
            <person name="Spring S."/>
            <person name="Schroeder M."/>
            <person name="Brambilla E."/>
            <person name="Klenk H.-P."/>
            <person name="Eisen J.A."/>
        </authorList>
    </citation>
    <scope>NUCLEOTIDE SEQUENCE [LARGE SCALE GENOMIC DNA]</scope>
    <source>
        <strain evidence="2">DSM 13258 / LMG 19739 / B1</strain>
    </source>
</reference>
<protein>
    <recommendedName>
        <fullName evidence="3">GLPGLI family protein</fullName>
    </recommendedName>
</protein>
<dbReference type="OrthoDB" id="1429333at2"/>
<dbReference type="eggNOG" id="ENOG5033C5I">
    <property type="taxonomic scope" value="Bacteria"/>
</dbReference>
<proteinExistence type="predicted"/>
<keyword evidence="2" id="KW-1185">Reference proteome</keyword>
<gene>
    <name evidence="1" type="ordered locus">Murru_1150</name>
</gene>
<dbReference type="Pfam" id="PF09697">
    <property type="entry name" value="Porph_ging"/>
    <property type="match status" value="1"/>
</dbReference>
<dbReference type="HOGENOM" id="CLU_085659_0_1_10"/>
<dbReference type="STRING" id="886377.Murru_1150"/>
<accession>G2PN70</accession>
<reference evidence="1 2" key="2">
    <citation type="journal article" date="2012" name="Stand. Genomic Sci.">
        <title>Complete genome sequence of the facultatively anaerobic, appendaged bacterium Muricauda ruestringensis type strain (B1(T)).</title>
        <authorList>
            <person name="Huntemann M."/>
            <person name="Teshima H."/>
            <person name="Lapidus A."/>
            <person name="Nolan M."/>
            <person name="Lucas S."/>
            <person name="Hammon N."/>
            <person name="Deshpande S."/>
            <person name="Cheng J.F."/>
            <person name="Tapia R."/>
            <person name="Goodwin L.A."/>
            <person name="Pitluck S."/>
            <person name="Liolios K."/>
            <person name="Pagani I."/>
            <person name="Ivanova N."/>
            <person name="Mavromatis K."/>
            <person name="Mikhailova N."/>
            <person name="Pati A."/>
            <person name="Chen A."/>
            <person name="Palaniappan K."/>
            <person name="Land M."/>
            <person name="Hauser L."/>
            <person name="Pan C."/>
            <person name="Brambilla E.M."/>
            <person name="Rohde M."/>
            <person name="Spring S."/>
            <person name="Goker M."/>
            <person name="Detter J.C."/>
            <person name="Bristow J."/>
            <person name="Eisen J.A."/>
            <person name="Markowitz V."/>
            <person name="Hugenholtz P."/>
            <person name="Kyrpides N.C."/>
            <person name="Klenk H.P."/>
            <person name="Woyke T."/>
        </authorList>
    </citation>
    <scope>NUCLEOTIDE SEQUENCE [LARGE SCALE GENOMIC DNA]</scope>
    <source>
        <strain evidence="2">DSM 13258 / LMG 19739 / B1</strain>
    </source>
</reference>
<organism evidence="1 2">
    <name type="scientific">Allomuricauda ruestringensis (strain DSM 13258 / CIP 107369 / LMG 19739 / B1)</name>
    <name type="common">Muricauda ruestringensis</name>
    <dbReference type="NCBI Taxonomy" id="886377"/>
    <lineage>
        <taxon>Bacteria</taxon>
        <taxon>Pseudomonadati</taxon>
        <taxon>Bacteroidota</taxon>
        <taxon>Flavobacteriia</taxon>
        <taxon>Flavobacteriales</taxon>
        <taxon>Flavobacteriaceae</taxon>
        <taxon>Flagellimonas</taxon>
    </lineage>
</organism>
<dbReference type="RefSeq" id="WP_014032476.1">
    <property type="nucleotide sequence ID" value="NC_015945.1"/>
</dbReference>
<evidence type="ECO:0000313" key="2">
    <source>
        <dbReference type="Proteomes" id="UP000008908"/>
    </source>
</evidence>
<dbReference type="AlphaFoldDB" id="G2PN70"/>
<dbReference type="KEGG" id="mrs:Murru_1150"/>
<sequence length="253" mass="29233">MKLRPLVNIFFLIASFTIYQRMWSQSQAPIHVYYVKKTDKLIDTTKSSKAKSMIWKFNEIISEDVKNLTYVLKIWGDYSLFQEKKSLTIGSGTNATRNFASSYGGTRGTFYINQKDSIYLNMREFSGAYFKVKIKPKKWQIHSQDFKYVDKYKCIKATTVDTIINPKGVFTSDVVAWFSPDLPGFYGPAGYFGLPGIILELHNGKISLEAKEIDARKEPPFYIEKENGKLVTEKEYDSIVEKKAKEFFNISKF</sequence>
<name>G2PN70_ALLRU</name>
<dbReference type="NCBIfam" id="TIGR01200">
    <property type="entry name" value="GLPGLI"/>
    <property type="match status" value="1"/>
</dbReference>
<dbReference type="Proteomes" id="UP000008908">
    <property type="component" value="Chromosome"/>
</dbReference>
<dbReference type="EMBL" id="CP002999">
    <property type="protein sequence ID" value="AEM70194.1"/>
    <property type="molecule type" value="Genomic_DNA"/>
</dbReference>